<evidence type="ECO:0000313" key="1">
    <source>
        <dbReference type="EMBL" id="KKN20942.1"/>
    </source>
</evidence>
<dbReference type="EMBL" id="LAZR01003194">
    <property type="protein sequence ID" value="KKN20942.1"/>
    <property type="molecule type" value="Genomic_DNA"/>
</dbReference>
<comment type="caution">
    <text evidence="1">The sequence shown here is derived from an EMBL/GenBank/DDBJ whole genome shotgun (WGS) entry which is preliminary data.</text>
</comment>
<proteinExistence type="predicted"/>
<organism evidence="1">
    <name type="scientific">marine sediment metagenome</name>
    <dbReference type="NCBI Taxonomy" id="412755"/>
    <lineage>
        <taxon>unclassified sequences</taxon>
        <taxon>metagenomes</taxon>
        <taxon>ecological metagenomes</taxon>
    </lineage>
</organism>
<accession>A0A0F9P918</accession>
<gene>
    <name evidence="1" type="ORF">LCGC14_0930530</name>
</gene>
<sequence>MDQEKNDPSNMGDRFEELMSMSIEQLQLFDKMKEYAPEKSKD</sequence>
<name>A0A0F9P918_9ZZZZ</name>
<reference evidence="1" key="1">
    <citation type="journal article" date="2015" name="Nature">
        <title>Complex archaea that bridge the gap between prokaryotes and eukaryotes.</title>
        <authorList>
            <person name="Spang A."/>
            <person name="Saw J.H."/>
            <person name="Jorgensen S.L."/>
            <person name="Zaremba-Niedzwiedzka K."/>
            <person name="Martijn J."/>
            <person name="Lind A.E."/>
            <person name="van Eijk R."/>
            <person name="Schleper C."/>
            <person name="Guy L."/>
            <person name="Ettema T.J."/>
        </authorList>
    </citation>
    <scope>NUCLEOTIDE SEQUENCE</scope>
</reference>
<protein>
    <submittedName>
        <fullName evidence="1">Uncharacterized protein</fullName>
    </submittedName>
</protein>
<dbReference type="AlphaFoldDB" id="A0A0F9P918"/>